<feature type="chain" id="PRO_5047303590" evidence="2">
    <location>
        <begin position="23"/>
        <end position="141"/>
    </location>
</feature>
<comment type="caution">
    <text evidence="3">The sequence shown here is derived from an EMBL/GenBank/DDBJ whole genome shotgun (WGS) entry which is preliminary data.</text>
</comment>
<dbReference type="InterPro" id="IPR024572">
    <property type="entry name" value="RcnB"/>
</dbReference>
<keyword evidence="4" id="KW-1185">Reference proteome</keyword>
<evidence type="ECO:0000313" key="4">
    <source>
        <dbReference type="Proteomes" id="UP001595961"/>
    </source>
</evidence>
<evidence type="ECO:0000313" key="3">
    <source>
        <dbReference type="EMBL" id="MFC4528196.1"/>
    </source>
</evidence>
<proteinExistence type="predicted"/>
<keyword evidence="2" id="KW-0732">Signal</keyword>
<reference evidence="4" key="1">
    <citation type="journal article" date="2019" name="Int. J. Syst. Evol. Microbiol.">
        <title>The Global Catalogue of Microorganisms (GCM) 10K type strain sequencing project: providing services to taxonomists for standard genome sequencing and annotation.</title>
        <authorList>
            <consortium name="The Broad Institute Genomics Platform"/>
            <consortium name="The Broad Institute Genome Sequencing Center for Infectious Disease"/>
            <person name="Wu L."/>
            <person name="Ma J."/>
        </authorList>
    </citation>
    <scope>NUCLEOTIDE SEQUENCE [LARGE SCALE GENOMIC DNA]</scope>
    <source>
        <strain evidence="4">CCM 4481</strain>
    </source>
</reference>
<feature type="compositionally biased region" description="Basic and acidic residues" evidence="1">
    <location>
        <begin position="26"/>
        <end position="85"/>
    </location>
</feature>
<evidence type="ECO:0000256" key="2">
    <source>
        <dbReference type="SAM" id="SignalP"/>
    </source>
</evidence>
<accession>A0ABV9C5Z4</accession>
<gene>
    <name evidence="3" type="ORF">ACFO5W_16250</name>
</gene>
<dbReference type="Pfam" id="PF11776">
    <property type="entry name" value="RcnB"/>
    <property type="match status" value="1"/>
</dbReference>
<name>A0ABV9C5Z4_9GAMM</name>
<dbReference type="Gene3D" id="3.10.450.160">
    <property type="entry name" value="inner membrane protein cigr"/>
    <property type="match status" value="1"/>
</dbReference>
<feature type="signal peptide" evidence="2">
    <location>
        <begin position="1"/>
        <end position="22"/>
    </location>
</feature>
<protein>
    <submittedName>
        <fullName evidence="3">RcnB family protein</fullName>
    </submittedName>
</protein>
<evidence type="ECO:0000256" key="1">
    <source>
        <dbReference type="SAM" id="MobiDB-lite"/>
    </source>
</evidence>
<organism evidence="3 4">
    <name type="scientific">Dyella halodurans</name>
    <dbReference type="NCBI Taxonomy" id="1920171"/>
    <lineage>
        <taxon>Bacteria</taxon>
        <taxon>Pseudomonadati</taxon>
        <taxon>Pseudomonadota</taxon>
        <taxon>Gammaproteobacteria</taxon>
        <taxon>Lysobacterales</taxon>
        <taxon>Rhodanobacteraceae</taxon>
        <taxon>Dyella</taxon>
    </lineage>
</organism>
<dbReference type="EMBL" id="JBHSGA010000018">
    <property type="protein sequence ID" value="MFC4528196.1"/>
    <property type="molecule type" value="Genomic_DNA"/>
</dbReference>
<sequence length="141" mass="16754">MKRLFIYVVTAALLAGSAATYASPQDDGRYHDQHHDDDRDHHDRDDRDDHGHDRDDHGHDRDYRDEGHHDNGEHKGWEKQAYRRGERMPDRYYSHEYYVTDYERYHVRRPDPGYRWVRSDDGQLVLTAIATGLIVDIALTH</sequence>
<feature type="region of interest" description="Disordered" evidence="1">
    <location>
        <begin position="23"/>
        <end position="85"/>
    </location>
</feature>
<dbReference type="Proteomes" id="UP001595961">
    <property type="component" value="Unassembled WGS sequence"/>
</dbReference>
<dbReference type="RefSeq" id="WP_266148476.1">
    <property type="nucleotide sequence ID" value="NZ_CP064028.1"/>
</dbReference>